<feature type="compositionally biased region" description="Acidic residues" evidence="9">
    <location>
        <begin position="380"/>
        <end position="394"/>
    </location>
</feature>
<evidence type="ECO:0000256" key="9">
    <source>
        <dbReference type="SAM" id="MobiDB-lite"/>
    </source>
</evidence>
<dbReference type="Pfam" id="PF01381">
    <property type="entry name" value="HTH_3"/>
    <property type="match status" value="1"/>
</dbReference>
<protein>
    <submittedName>
        <fullName evidence="11">Phage repressor like transcriptional regulator, XRE family</fullName>
    </submittedName>
</protein>
<dbReference type="PRINTS" id="PR00726">
    <property type="entry name" value="LEXASERPTASE"/>
</dbReference>
<dbReference type="InterPro" id="IPR006197">
    <property type="entry name" value="Peptidase_S24_LexA"/>
</dbReference>
<evidence type="ECO:0000256" key="2">
    <source>
        <dbReference type="ARBA" id="ARBA00022763"/>
    </source>
</evidence>
<dbReference type="PANTHER" id="PTHR46797">
    <property type="entry name" value="HTH-TYPE TRANSCRIPTIONAL REGULATOR"/>
    <property type="match status" value="1"/>
</dbReference>
<dbReference type="InterPro" id="IPR050807">
    <property type="entry name" value="TransReg_Diox_bact_type"/>
</dbReference>
<dbReference type="InterPro" id="IPR015927">
    <property type="entry name" value="Peptidase_S24_S26A/B/C"/>
</dbReference>
<dbReference type="SUPFAM" id="SSF51306">
    <property type="entry name" value="LexA/Signal peptidase"/>
    <property type="match status" value="1"/>
</dbReference>
<dbReference type="EMBL" id="CP003179">
    <property type="protein sequence ID" value="AEW04603.1"/>
    <property type="molecule type" value="Genomic_DNA"/>
</dbReference>
<dbReference type="GO" id="GO:0006281">
    <property type="term" value="P:DNA repair"/>
    <property type="evidence" value="ECO:0007669"/>
    <property type="project" value="UniProtKB-KW"/>
</dbReference>
<evidence type="ECO:0000313" key="12">
    <source>
        <dbReference type="Proteomes" id="UP000005439"/>
    </source>
</evidence>
<dbReference type="CDD" id="cd00093">
    <property type="entry name" value="HTH_XRE"/>
    <property type="match status" value="2"/>
</dbReference>
<dbReference type="Pfam" id="PF00717">
    <property type="entry name" value="Peptidase_S24"/>
    <property type="match status" value="1"/>
</dbReference>
<keyword evidence="5" id="KW-0238">DNA-binding</keyword>
<dbReference type="GO" id="GO:0016787">
    <property type="term" value="F:hydrolase activity"/>
    <property type="evidence" value="ECO:0007669"/>
    <property type="project" value="UniProtKB-KW"/>
</dbReference>
<dbReference type="InterPro" id="IPR010982">
    <property type="entry name" value="Lambda_DNA-bd_dom_sf"/>
</dbReference>
<feature type="domain" description="HTH cro/C1-type" evidence="10">
    <location>
        <begin position="10"/>
        <end position="64"/>
    </location>
</feature>
<evidence type="ECO:0000256" key="8">
    <source>
        <dbReference type="RuleBase" id="RU003991"/>
    </source>
</evidence>
<gene>
    <name evidence="11" type="ordered locus">Sulac_1103</name>
</gene>
<dbReference type="SMART" id="SM00530">
    <property type="entry name" value="HTH_XRE"/>
    <property type="match status" value="2"/>
</dbReference>
<reference evidence="11 12" key="2">
    <citation type="journal article" date="2012" name="Stand. Genomic Sci.">
        <title>Complete genome sequence of the moderately thermophilic mineral-sulfide-oxidizing firmicute Sulfobacillus acidophilus type strain (NAL(T)).</title>
        <authorList>
            <person name="Anderson I."/>
            <person name="Chertkov O."/>
            <person name="Chen A."/>
            <person name="Saunders E."/>
            <person name="Lapidus A."/>
            <person name="Nolan M."/>
            <person name="Lucas S."/>
            <person name="Hammon N."/>
            <person name="Deshpande S."/>
            <person name="Cheng J.F."/>
            <person name="Han C."/>
            <person name="Tapia R."/>
            <person name="Goodwin L.A."/>
            <person name="Pitluck S."/>
            <person name="Liolios K."/>
            <person name="Pagani I."/>
            <person name="Ivanova N."/>
            <person name="Mikhailova N."/>
            <person name="Pati A."/>
            <person name="Palaniappan K."/>
            <person name="Land M."/>
            <person name="Pan C."/>
            <person name="Rohde M."/>
            <person name="Pukall R."/>
            <person name="Goker M."/>
            <person name="Detter J.C."/>
            <person name="Woyke T."/>
            <person name="Bristow J."/>
            <person name="Eisen J.A."/>
            <person name="Markowitz V."/>
            <person name="Hugenholtz P."/>
            <person name="Kyrpides N.C."/>
            <person name="Klenk H.P."/>
            <person name="Mavromatis K."/>
        </authorList>
    </citation>
    <scope>NUCLEOTIDE SEQUENCE [LARGE SCALE GENOMIC DNA]</scope>
    <source>
        <strain evidence="12">ATCC 700253 / DSM 10332 / NAL</strain>
    </source>
</reference>
<dbReference type="PANTHER" id="PTHR46797:SF1">
    <property type="entry name" value="METHYLPHOSPHONATE SYNTHASE"/>
    <property type="match status" value="1"/>
</dbReference>
<dbReference type="GO" id="GO:0003700">
    <property type="term" value="F:DNA-binding transcription factor activity"/>
    <property type="evidence" value="ECO:0007669"/>
    <property type="project" value="TreeGrafter"/>
</dbReference>
<accession>G8TU12</accession>
<evidence type="ECO:0000256" key="3">
    <source>
        <dbReference type="ARBA" id="ARBA00022801"/>
    </source>
</evidence>
<dbReference type="InterPro" id="IPR001387">
    <property type="entry name" value="Cro/C1-type_HTH"/>
</dbReference>
<dbReference type="Pfam" id="PF13560">
    <property type="entry name" value="HTH_31"/>
    <property type="match status" value="1"/>
</dbReference>
<feature type="region of interest" description="Disordered" evidence="9">
    <location>
        <begin position="368"/>
        <end position="394"/>
    </location>
</feature>
<feature type="domain" description="HTH cro/C1-type" evidence="10">
    <location>
        <begin position="103"/>
        <end position="157"/>
    </location>
</feature>
<dbReference type="CDD" id="cd06529">
    <property type="entry name" value="S24_LexA-like"/>
    <property type="match status" value="1"/>
</dbReference>
<keyword evidence="3 8" id="KW-0378">Hydrolase</keyword>
<comment type="similarity">
    <text evidence="1 8">Belongs to the peptidase S24 family.</text>
</comment>
<dbReference type="PROSITE" id="PS50943">
    <property type="entry name" value="HTH_CROC1"/>
    <property type="match status" value="2"/>
</dbReference>
<dbReference type="Proteomes" id="UP000005439">
    <property type="component" value="Chromosome"/>
</dbReference>
<proteinExistence type="inferred from homology"/>
<dbReference type="Gene3D" id="2.10.109.10">
    <property type="entry name" value="Umud Fragment, subunit A"/>
    <property type="match status" value="1"/>
</dbReference>
<dbReference type="SUPFAM" id="SSF47413">
    <property type="entry name" value="lambda repressor-like DNA-binding domains"/>
    <property type="match status" value="2"/>
</dbReference>
<keyword evidence="7" id="KW-0742">SOS response</keyword>
<dbReference type="InterPro" id="IPR039418">
    <property type="entry name" value="LexA-like"/>
</dbReference>
<evidence type="ECO:0000256" key="1">
    <source>
        <dbReference type="ARBA" id="ARBA00007484"/>
    </source>
</evidence>
<evidence type="ECO:0000256" key="6">
    <source>
        <dbReference type="ARBA" id="ARBA00023204"/>
    </source>
</evidence>
<dbReference type="GO" id="GO:0003677">
    <property type="term" value="F:DNA binding"/>
    <property type="evidence" value="ECO:0007669"/>
    <property type="project" value="UniProtKB-KW"/>
</dbReference>
<evidence type="ECO:0000313" key="11">
    <source>
        <dbReference type="EMBL" id="AEW04603.1"/>
    </source>
</evidence>
<sequence>MDSGSFGERLQLIRKKLGLTQAELARLVGTTQNTISRYEQNTRQPTSDALTRLAEALSVSVDFLLGRIDLEEEGLNENSTLTLPGSALNNRQNLNWSSIATKLRHARETRHWSLDDVAQKVGVVPETWAAWESGRDPIPLDALSRAAKAFGLPLTALLNGLRPSPAPSRSRDPLDKPLREFLPVRPIPLLGRVVAGIPVEAQEDRRGEIWIPQGEPGDYAVEVHGDSMIGAGIHEGDVVVVEQVPAWRDVPPKTLVVALVDGEQTLKWLMREPGWEEDQWILRAANPRYPDRHLDPRQDRILGIVRSIQRRPPLAPADESPTPPGDPLADLAPEQRALIEEQQRLIQEQQRLIQQQIRQQQAMIARFRKMNQQAARSSDDSSEADETLPDDLPF</sequence>
<keyword evidence="2" id="KW-0227">DNA damage</keyword>
<keyword evidence="12" id="KW-1185">Reference proteome</keyword>
<evidence type="ECO:0000256" key="7">
    <source>
        <dbReference type="ARBA" id="ARBA00023236"/>
    </source>
</evidence>
<keyword evidence="6" id="KW-0234">DNA repair</keyword>
<dbReference type="PATRIC" id="fig|679936.5.peg.1162"/>
<organism evidence="11 12">
    <name type="scientific">Sulfobacillus acidophilus (strain ATCC 700253 / DSM 10332 / NAL)</name>
    <dbReference type="NCBI Taxonomy" id="679936"/>
    <lineage>
        <taxon>Bacteria</taxon>
        <taxon>Bacillati</taxon>
        <taxon>Bacillota</taxon>
        <taxon>Clostridia</taxon>
        <taxon>Eubacteriales</taxon>
        <taxon>Clostridiales Family XVII. Incertae Sedis</taxon>
        <taxon>Sulfobacillus</taxon>
    </lineage>
</organism>
<evidence type="ECO:0000259" key="10">
    <source>
        <dbReference type="PROSITE" id="PS50943"/>
    </source>
</evidence>
<evidence type="ECO:0000256" key="4">
    <source>
        <dbReference type="ARBA" id="ARBA00022813"/>
    </source>
</evidence>
<dbReference type="Gene3D" id="1.10.260.40">
    <property type="entry name" value="lambda repressor-like DNA-binding domains"/>
    <property type="match status" value="2"/>
</dbReference>
<dbReference type="KEGG" id="sap:Sulac_1103"/>
<dbReference type="InterPro" id="IPR036286">
    <property type="entry name" value="LexA/Signal_pep-like_sf"/>
</dbReference>
<dbReference type="STRING" id="679936.Sulac_1103"/>
<keyword evidence="4 8" id="KW-0068">Autocatalytic cleavage</keyword>
<name>G8TU12_SULAD</name>
<feature type="region of interest" description="Disordered" evidence="9">
    <location>
        <begin position="310"/>
        <end position="330"/>
    </location>
</feature>
<reference evidence="12" key="1">
    <citation type="submission" date="2011-12" db="EMBL/GenBank/DDBJ databases">
        <title>The complete genome of chromosome of Sulfobacillus acidophilus DSM 10332.</title>
        <authorList>
            <person name="Lucas S."/>
            <person name="Han J."/>
            <person name="Lapidus A."/>
            <person name="Bruce D."/>
            <person name="Goodwin L."/>
            <person name="Pitluck S."/>
            <person name="Peters L."/>
            <person name="Kyrpides N."/>
            <person name="Mavromatis K."/>
            <person name="Ivanova N."/>
            <person name="Mikhailova N."/>
            <person name="Chertkov O."/>
            <person name="Saunders E."/>
            <person name="Detter J.C."/>
            <person name="Tapia R."/>
            <person name="Han C."/>
            <person name="Land M."/>
            <person name="Hauser L."/>
            <person name="Markowitz V."/>
            <person name="Cheng J.-F."/>
            <person name="Hugenholtz P."/>
            <person name="Woyke T."/>
            <person name="Wu D."/>
            <person name="Pukall R."/>
            <person name="Gehrich-Schroeter G."/>
            <person name="Schneider S."/>
            <person name="Klenk H.-P."/>
            <person name="Eisen J.A."/>
        </authorList>
    </citation>
    <scope>NUCLEOTIDE SEQUENCE [LARGE SCALE GENOMIC DNA]</scope>
    <source>
        <strain evidence="12">ATCC 700253 / DSM 10332 / NAL</strain>
    </source>
</reference>
<evidence type="ECO:0000256" key="5">
    <source>
        <dbReference type="ARBA" id="ARBA00023125"/>
    </source>
</evidence>
<dbReference type="GO" id="GO:0005829">
    <property type="term" value="C:cytosol"/>
    <property type="evidence" value="ECO:0007669"/>
    <property type="project" value="TreeGrafter"/>
</dbReference>
<dbReference type="AlphaFoldDB" id="G8TU12"/>
<dbReference type="HOGENOM" id="CLU_700048_0_0_9"/>
<dbReference type="GO" id="GO:0009432">
    <property type="term" value="P:SOS response"/>
    <property type="evidence" value="ECO:0007669"/>
    <property type="project" value="UniProtKB-KW"/>
</dbReference>